<proteinExistence type="predicted"/>
<dbReference type="InterPro" id="IPR015814">
    <property type="entry name" value="Pgluconate_DH_NAD-bd_C"/>
</dbReference>
<name>A0A6J4K702_9CHLR</name>
<dbReference type="GO" id="GO:0050661">
    <property type="term" value="F:NADP binding"/>
    <property type="evidence" value="ECO:0007669"/>
    <property type="project" value="InterPro"/>
</dbReference>
<evidence type="ECO:0000259" key="2">
    <source>
        <dbReference type="Pfam" id="PF09130"/>
    </source>
</evidence>
<feature type="domain" description="6-phosphogluconate dehydrogenase NADP-binding" evidence="1">
    <location>
        <begin position="14"/>
        <end position="144"/>
    </location>
</feature>
<feature type="domain" description="Phosphogluconate dehydrogenase NAD-binding putative C-terminal" evidence="2">
    <location>
        <begin position="208"/>
        <end position="270"/>
    </location>
</feature>
<dbReference type="Pfam" id="PF03446">
    <property type="entry name" value="NAD_binding_2"/>
    <property type="match status" value="1"/>
</dbReference>
<dbReference type="Gene3D" id="1.10.1040.10">
    <property type="entry name" value="N-(1-d-carboxylethyl)-l-norvaline Dehydrogenase, domain 2"/>
    <property type="match status" value="1"/>
</dbReference>
<sequence>MSGQAHASGAVETVGLMSPGDMGHAIGATLRHGGLRVVTCLEGRSARTRALAAEAGLEDAGSDEALVREADVLLSVLVPSEALGLAERLAKAIRATGATRTAGTDLVYADLNAVAPQTARRIGEVVTAAGARFVDGGIIGGPPKSGGSSPRIYLSGADAVRLATLGEHGLDVRLMGGEIGQASGLKMCYAALTKGLTALGTELLTAAHALREELQASQPVVLRQLERGVPGMPPKAYRWVGEMEEIAATFGALGLTPRMLEGAAELYRFVEQTSLGQETPEERTHGTTLDEVVAILAGALPRVE</sequence>
<evidence type="ECO:0000259" key="1">
    <source>
        <dbReference type="Pfam" id="PF03446"/>
    </source>
</evidence>
<dbReference type="InterPro" id="IPR051265">
    <property type="entry name" value="HIBADH-related_NP60_sf"/>
</dbReference>
<dbReference type="SUPFAM" id="SSF51735">
    <property type="entry name" value="NAD(P)-binding Rossmann-fold domains"/>
    <property type="match status" value="1"/>
</dbReference>
<evidence type="ECO:0000313" key="3">
    <source>
        <dbReference type="EMBL" id="CAA9297853.1"/>
    </source>
</evidence>
<dbReference type="InterPro" id="IPR013328">
    <property type="entry name" value="6PGD_dom2"/>
</dbReference>
<dbReference type="Gene3D" id="3.40.50.720">
    <property type="entry name" value="NAD(P)-binding Rossmann-like Domain"/>
    <property type="match status" value="1"/>
</dbReference>
<dbReference type="InterPro" id="IPR008927">
    <property type="entry name" value="6-PGluconate_DH-like_C_sf"/>
</dbReference>
<protein>
    <submittedName>
        <fullName evidence="3">3-hydroxyisobutyrate dehydrogenase and related beta-hydroxyacid dehydrogenases</fullName>
    </submittedName>
</protein>
<dbReference type="PANTHER" id="PTHR43580">
    <property type="entry name" value="OXIDOREDUCTASE GLYR1-RELATED"/>
    <property type="match status" value="1"/>
</dbReference>
<dbReference type="InterPro" id="IPR006115">
    <property type="entry name" value="6PGDH_NADP-bd"/>
</dbReference>
<dbReference type="EMBL" id="CADCTC010000279">
    <property type="protein sequence ID" value="CAA9297853.1"/>
    <property type="molecule type" value="Genomic_DNA"/>
</dbReference>
<dbReference type="AlphaFoldDB" id="A0A6J4K702"/>
<dbReference type="SUPFAM" id="SSF48179">
    <property type="entry name" value="6-phosphogluconate dehydrogenase C-terminal domain-like"/>
    <property type="match status" value="1"/>
</dbReference>
<dbReference type="Pfam" id="PF09130">
    <property type="entry name" value="DUF1932"/>
    <property type="match status" value="1"/>
</dbReference>
<gene>
    <name evidence="3" type="ORF">AVDCRST_MAG77-5363</name>
</gene>
<dbReference type="InterPro" id="IPR036291">
    <property type="entry name" value="NAD(P)-bd_dom_sf"/>
</dbReference>
<dbReference type="PANTHER" id="PTHR43580:SF2">
    <property type="entry name" value="CYTOKINE-LIKE NUCLEAR FACTOR N-PAC"/>
    <property type="match status" value="1"/>
</dbReference>
<organism evidence="3">
    <name type="scientific">uncultured Chloroflexota bacterium</name>
    <dbReference type="NCBI Taxonomy" id="166587"/>
    <lineage>
        <taxon>Bacteria</taxon>
        <taxon>Bacillati</taxon>
        <taxon>Chloroflexota</taxon>
        <taxon>environmental samples</taxon>
    </lineage>
</organism>
<reference evidence="3" key="1">
    <citation type="submission" date="2020-02" db="EMBL/GenBank/DDBJ databases">
        <authorList>
            <person name="Meier V. D."/>
        </authorList>
    </citation>
    <scope>NUCLEOTIDE SEQUENCE</scope>
    <source>
        <strain evidence="3">AVDCRST_MAG77</strain>
    </source>
</reference>
<accession>A0A6J4K702</accession>